<organism evidence="1">
    <name type="scientific">virus sp. ctJrn16</name>
    <dbReference type="NCBI Taxonomy" id="2825813"/>
    <lineage>
        <taxon>Viruses</taxon>
    </lineage>
</organism>
<accession>A0A8S5RKC5</accession>
<proteinExistence type="predicted"/>
<dbReference type="EMBL" id="BK059111">
    <property type="protein sequence ID" value="DAE31840.1"/>
    <property type="molecule type" value="Genomic_DNA"/>
</dbReference>
<evidence type="ECO:0000313" key="1">
    <source>
        <dbReference type="EMBL" id="DAE31840.1"/>
    </source>
</evidence>
<reference evidence="1" key="1">
    <citation type="journal article" date="2021" name="Proc. Natl. Acad. Sci. U.S.A.">
        <title>A Catalog of Tens of Thousands of Viruses from Human Metagenomes Reveals Hidden Associations with Chronic Diseases.</title>
        <authorList>
            <person name="Tisza M.J."/>
            <person name="Buck C.B."/>
        </authorList>
    </citation>
    <scope>NUCLEOTIDE SEQUENCE</scope>
    <source>
        <strain evidence="1">CtJrn16</strain>
    </source>
</reference>
<sequence>MNRLVFNEGGQPIFLDDIKLLQDNDAGFNRQFLNAISGKSSAFLFQPLDMKPLSVDQEKLTTTAKVYAGSIVVAGEIIDFPESTVTVKTWSDPLYVCIKETENEEREFEDGQTRPCRKSVQAYISTSKDGAKISYNVLELPTLTELLRRNLGLGGVDTWKNIPVTFFNGYTGQVQYQKQGGSTRIKVKISSMKGEWDGMPGKGILFEVDPQVGSFLNRKWSGTFGTGGDDGSHLCALEFYDGKCSLRDLRELSGASDVLDSPIECPVSLIFEILE</sequence>
<protein>
    <submittedName>
        <fullName evidence="1">Uncharacterized protein</fullName>
    </submittedName>
</protein>
<name>A0A8S5RKC5_9VIRU</name>